<dbReference type="SUPFAM" id="SSF46894">
    <property type="entry name" value="C-terminal effector domain of the bipartite response regulators"/>
    <property type="match status" value="1"/>
</dbReference>
<organism evidence="2 3">
    <name type="scientific">Nocardioides plantarum</name>
    <dbReference type="NCBI Taxonomy" id="29299"/>
    <lineage>
        <taxon>Bacteria</taxon>
        <taxon>Bacillati</taxon>
        <taxon>Actinomycetota</taxon>
        <taxon>Actinomycetes</taxon>
        <taxon>Propionibacteriales</taxon>
        <taxon>Nocardioidaceae</taxon>
        <taxon>Nocardioides</taxon>
    </lineage>
</organism>
<dbReference type="RefSeq" id="WP_379141946.1">
    <property type="nucleotide sequence ID" value="NZ_JBHMDG010000017.1"/>
</dbReference>
<dbReference type="InterPro" id="IPR016032">
    <property type="entry name" value="Sig_transdc_resp-reg_C-effctor"/>
</dbReference>
<comment type="caution">
    <text evidence="2">The sequence shown here is derived from an EMBL/GenBank/DDBJ whole genome shotgun (WGS) entry which is preliminary data.</text>
</comment>
<dbReference type="CDD" id="cd06170">
    <property type="entry name" value="LuxR_C_like"/>
    <property type="match status" value="1"/>
</dbReference>
<name>A0ABV5KC71_9ACTN</name>
<dbReference type="SMART" id="SM00421">
    <property type="entry name" value="HTH_LUXR"/>
    <property type="match status" value="1"/>
</dbReference>
<accession>A0ABV5KC71</accession>
<reference evidence="2 3" key="1">
    <citation type="submission" date="2024-09" db="EMBL/GenBank/DDBJ databases">
        <authorList>
            <person name="Sun Q."/>
            <person name="Mori K."/>
        </authorList>
    </citation>
    <scope>NUCLEOTIDE SEQUENCE [LARGE SCALE GENOMIC DNA]</scope>
    <source>
        <strain evidence="2 3">JCM 9626</strain>
    </source>
</reference>
<sequence>MVPLLLLTVAASPHELLGARLAPVHDLMRRGHVRAAVGELVRLRAGGDLDADGSAVAAALLAEGHLAQGDLGPALALGDELATAGDHAWVHHARAELASAVGDPDLAVERVGAVDGARAAHDLLLPWRAGAALALVRQGERAEALALAHAQHDLARAAGTPYDVALALRVLATTDPTTDATTTGSSERAPRLCEALALLADVEATRLRAQLETDLAGLRLLDGDRDAAVALLRSAEAYAASEDLWPLQSRVRRLLDRMGEVPDRAGAEALAVLTAAERRVALLAVEGLGNRQIAEQLGVTVKAVEGNLSRVYRKLGLCSRRGLVALLASV</sequence>
<protein>
    <submittedName>
        <fullName evidence="2">LuxR C-terminal-related transcriptional regulator</fullName>
    </submittedName>
</protein>
<evidence type="ECO:0000313" key="3">
    <source>
        <dbReference type="Proteomes" id="UP001589750"/>
    </source>
</evidence>
<evidence type="ECO:0000259" key="1">
    <source>
        <dbReference type="PROSITE" id="PS50043"/>
    </source>
</evidence>
<dbReference type="PROSITE" id="PS50043">
    <property type="entry name" value="HTH_LUXR_2"/>
    <property type="match status" value="1"/>
</dbReference>
<dbReference type="Proteomes" id="UP001589750">
    <property type="component" value="Unassembled WGS sequence"/>
</dbReference>
<keyword evidence="3" id="KW-1185">Reference proteome</keyword>
<feature type="domain" description="HTH luxR-type" evidence="1">
    <location>
        <begin position="266"/>
        <end position="330"/>
    </location>
</feature>
<dbReference type="PRINTS" id="PR00038">
    <property type="entry name" value="HTHLUXR"/>
</dbReference>
<proteinExistence type="predicted"/>
<dbReference type="EMBL" id="JBHMDG010000017">
    <property type="protein sequence ID" value="MFB9314336.1"/>
    <property type="molecule type" value="Genomic_DNA"/>
</dbReference>
<dbReference type="InterPro" id="IPR036388">
    <property type="entry name" value="WH-like_DNA-bd_sf"/>
</dbReference>
<dbReference type="Gene3D" id="1.10.10.10">
    <property type="entry name" value="Winged helix-like DNA-binding domain superfamily/Winged helix DNA-binding domain"/>
    <property type="match status" value="1"/>
</dbReference>
<dbReference type="Pfam" id="PF00196">
    <property type="entry name" value="GerE"/>
    <property type="match status" value="1"/>
</dbReference>
<evidence type="ECO:0000313" key="2">
    <source>
        <dbReference type="EMBL" id="MFB9314336.1"/>
    </source>
</evidence>
<dbReference type="InterPro" id="IPR000792">
    <property type="entry name" value="Tscrpt_reg_LuxR_C"/>
</dbReference>
<gene>
    <name evidence="2" type="ORF">ACFFRI_14870</name>
</gene>